<organism evidence="10 11">
    <name type="scientific">Ruicaihuangia caeni</name>
    <dbReference type="NCBI Taxonomy" id="3042517"/>
    <lineage>
        <taxon>Bacteria</taxon>
        <taxon>Bacillati</taxon>
        <taxon>Actinomycetota</taxon>
        <taxon>Actinomycetes</taxon>
        <taxon>Micrococcales</taxon>
        <taxon>Microbacteriaceae</taxon>
        <taxon>Ruicaihuangia</taxon>
    </lineage>
</organism>
<evidence type="ECO:0000313" key="10">
    <source>
        <dbReference type="EMBL" id="MDI2097776.1"/>
    </source>
</evidence>
<evidence type="ECO:0000256" key="1">
    <source>
        <dbReference type="ARBA" id="ARBA00006538"/>
    </source>
</evidence>
<reference evidence="10 11" key="1">
    <citation type="submission" date="2023-04" db="EMBL/GenBank/DDBJ databases">
        <title>Klugiella caeni sp. nov. isolated from the sludge of biochemical tank.</title>
        <authorList>
            <person name="Geng K."/>
        </authorList>
    </citation>
    <scope>NUCLEOTIDE SEQUENCE [LARGE SCALE GENOMIC DNA]</scope>
    <source>
        <strain evidence="10 11">YN-L-19</strain>
    </source>
</reference>
<dbReference type="GO" id="GO:0047617">
    <property type="term" value="F:fatty acyl-CoA hydrolase activity"/>
    <property type="evidence" value="ECO:0007669"/>
    <property type="project" value="UniProtKB-EC"/>
</dbReference>
<comment type="caution">
    <text evidence="10">The sequence shown here is derived from an EMBL/GenBank/DDBJ whole genome shotgun (WGS) entry which is preliminary data.</text>
</comment>
<feature type="domain" description="Acyl-CoA thioesterase-like N-terminal HotDog" evidence="9">
    <location>
        <begin position="34"/>
        <end position="117"/>
    </location>
</feature>
<proteinExistence type="inferred from homology"/>
<feature type="domain" description="Acyl-CoA thioesterase 2 C-terminal" evidence="8">
    <location>
        <begin position="178"/>
        <end position="287"/>
    </location>
</feature>
<evidence type="ECO:0000313" key="11">
    <source>
        <dbReference type="Proteomes" id="UP001321506"/>
    </source>
</evidence>
<dbReference type="InterPro" id="IPR003703">
    <property type="entry name" value="Acyl_CoA_thio"/>
</dbReference>
<evidence type="ECO:0000256" key="6">
    <source>
        <dbReference type="ARBA" id="ARBA00071120"/>
    </source>
</evidence>
<evidence type="ECO:0000256" key="7">
    <source>
        <dbReference type="ARBA" id="ARBA00079653"/>
    </source>
</evidence>
<dbReference type="GO" id="GO:0006637">
    <property type="term" value="P:acyl-CoA metabolic process"/>
    <property type="evidence" value="ECO:0007669"/>
    <property type="project" value="InterPro"/>
</dbReference>
<accession>A0AAW6T1T6</accession>
<dbReference type="InterPro" id="IPR029069">
    <property type="entry name" value="HotDog_dom_sf"/>
</dbReference>
<dbReference type="InterPro" id="IPR049449">
    <property type="entry name" value="TesB_ACOT8-like_N"/>
</dbReference>
<gene>
    <name evidence="10" type="ORF">QF206_02180</name>
</gene>
<evidence type="ECO:0000256" key="4">
    <source>
        <dbReference type="ARBA" id="ARBA00023098"/>
    </source>
</evidence>
<dbReference type="InterPro" id="IPR025652">
    <property type="entry name" value="TesB_C"/>
</dbReference>
<dbReference type="FunFam" id="2.40.160.210:FF:000001">
    <property type="entry name" value="Acyl-CoA thioesterase II"/>
    <property type="match status" value="1"/>
</dbReference>
<evidence type="ECO:0000256" key="3">
    <source>
        <dbReference type="ARBA" id="ARBA00022801"/>
    </source>
</evidence>
<comment type="similarity">
    <text evidence="1">Belongs to the C/M/P thioester hydrolase family.</text>
</comment>
<dbReference type="Pfam" id="PF02551">
    <property type="entry name" value="Acyl_CoA_thio"/>
    <property type="match status" value="1"/>
</dbReference>
<name>A0AAW6T1T6_9MICO</name>
<keyword evidence="3" id="KW-0378">Hydrolase</keyword>
<protein>
    <recommendedName>
        <fullName evidence="6">Acyl-CoA thioesterase 2</fullName>
    </recommendedName>
    <alternativeName>
        <fullName evidence="7">Thioesterase II</fullName>
    </alternativeName>
</protein>
<dbReference type="EMBL" id="JASATX010000001">
    <property type="protein sequence ID" value="MDI2097776.1"/>
    <property type="molecule type" value="Genomic_DNA"/>
</dbReference>
<comment type="catalytic activity">
    <reaction evidence="5">
        <text>a fatty acyl-CoA + H2O = a fatty acid + CoA + H(+)</text>
        <dbReference type="Rhea" id="RHEA:16781"/>
        <dbReference type="ChEBI" id="CHEBI:15377"/>
        <dbReference type="ChEBI" id="CHEBI:15378"/>
        <dbReference type="ChEBI" id="CHEBI:28868"/>
        <dbReference type="ChEBI" id="CHEBI:57287"/>
        <dbReference type="ChEBI" id="CHEBI:77636"/>
        <dbReference type="EC" id="3.1.2.20"/>
    </reaction>
    <physiologicalReaction direction="left-to-right" evidence="5">
        <dbReference type="Rhea" id="RHEA:16782"/>
    </physiologicalReaction>
</comment>
<dbReference type="Pfam" id="PF13622">
    <property type="entry name" value="4HBT_3"/>
    <property type="match status" value="1"/>
</dbReference>
<evidence type="ECO:0000256" key="2">
    <source>
        <dbReference type="ARBA" id="ARBA00011881"/>
    </source>
</evidence>
<dbReference type="PANTHER" id="PTHR11066">
    <property type="entry name" value="ACYL-COA THIOESTERASE"/>
    <property type="match status" value="1"/>
</dbReference>
<dbReference type="SUPFAM" id="SSF54637">
    <property type="entry name" value="Thioesterase/thiol ester dehydrase-isomerase"/>
    <property type="match status" value="2"/>
</dbReference>
<dbReference type="CDD" id="cd03445">
    <property type="entry name" value="Thioesterase_II_repeat2"/>
    <property type="match status" value="1"/>
</dbReference>
<dbReference type="InterPro" id="IPR042171">
    <property type="entry name" value="Acyl-CoA_hotdog"/>
</dbReference>
<dbReference type="PANTHER" id="PTHR11066:SF34">
    <property type="entry name" value="ACYL-COENZYME A THIOESTERASE 8"/>
    <property type="match status" value="1"/>
</dbReference>
<evidence type="ECO:0000256" key="5">
    <source>
        <dbReference type="ARBA" id="ARBA00050943"/>
    </source>
</evidence>
<sequence>MAPEHRSRIDGLLRTLELTDTGARTSADIFTGPSHWMPNGRVFGGQVLAQAIRAASYTVAEGREIHSLHGYFVRPGDAALPITFSVDRTHDGRSFSTRRVQAYQHGLPILSTLCSFQDDDPGLEHQAEMPADLPEPETLQSAHEFLGASDFEAMRRLASEFPFDLRHVPNSIYFTVDDEQVAHQAVWTRALGEMPDDQAIHRAALAYASDIGILEPIFRRHGIALTTPGVKTASLDHAMWWHRPFRVDEWLLFVTESPSASGGRGLSLGHYFTRDGVLVATVAQEGMVRHPRFAPPRS</sequence>
<dbReference type="AlphaFoldDB" id="A0AAW6T1T6"/>
<dbReference type="Proteomes" id="UP001321506">
    <property type="component" value="Unassembled WGS sequence"/>
</dbReference>
<evidence type="ECO:0000259" key="9">
    <source>
        <dbReference type="Pfam" id="PF13622"/>
    </source>
</evidence>
<evidence type="ECO:0000259" key="8">
    <source>
        <dbReference type="Pfam" id="PF02551"/>
    </source>
</evidence>
<keyword evidence="4" id="KW-0443">Lipid metabolism</keyword>
<keyword evidence="11" id="KW-1185">Reference proteome</keyword>
<comment type="subunit">
    <text evidence="2">Homotetramer.</text>
</comment>
<dbReference type="RefSeq" id="WP_281487556.1">
    <property type="nucleotide sequence ID" value="NZ_CP159582.1"/>
</dbReference>
<dbReference type="Gene3D" id="2.40.160.210">
    <property type="entry name" value="Acyl-CoA thioesterase, double hotdog domain"/>
    <property type="match status" value="1"/>
</dbReference>
<dbReference type="CDD" id="cd03444">
    <property type="entry name" value="Thioesterase_II_repeat1"/>
    <property type="match status" value="1"/>
</dbReference>
<dbReference type="GO" id="GO:0009062">
    <property type="term" value="P:fatty acid catabolic process"/>
    <property type="evidence" value="ECO:0007669"/>
    <property type="project" value="TreeGrafter"/>
</dbReference>